<dbReference type="KEGG" id="acry:AC20117_00250"/>
<protein>
    <submittedName>
        <fullName evidence="1">Uncharacterized protein</fullName>
    </submittedName>
</protein>
<accession>A0A1H1FH27</accession>
<dbReference type="OrthoDB" id="3827359at2"/>
<dbReference type="STRING" id="37928.SAMN04489742_3448"/>
<evidence type="ECO:0000313" key="2">
    <source>
        <dbReference type="Proteomes" id="UP000181917"/>
    </source>
</evidence>
<dbReference type="RefSeq" id="WP_074701577.1">
    <property type="nucleotide sequence ID" value="NZ_CP018863.1"/>
</dbReference>
<evidence type="ECO:0000313" key="1">
    <source>
        <dbReference type="EMBL" id="SDR00255.1"/>
    </source>
</evidence>
<keyword evidence="2" id="KW-1185">Reference proteome</keyword>
<organism evidence="1 2">
    <name type="scientific">Crystallibacter crystallopoietes</name>
    <dbReference type="NCBI Taxonomy" id="37928"/>
    <lineage>
        <taxon>Bacteria</taxon>
        <taxon>Bacillati</taxon>
        <taxon>Actinomycetota</taxon>
        <taxon>Actinomycetes</taxon>
        <taxon>Micrococcales</taxon>
        <taxon>Micrococcaceae</taxon>
        <taxon>Crystallibacter</taxon>
    </lineage>
</organism>
<sequence length="188" mass="19745">MRWDSLFADMEAQLHAAGQRGLESEANELARMNHAETSLGDRLRGQIGSGIRLTVSGGLQFTGALAHVGSSWLVLNERARSVLVPLPAIQLLEGLSRSSSVEKSSVAKRLGMGSALRALARDRADVVLHLASGSAGRTVNGMIDRVGSDFLELAAVPSGEARRASNVRTVYAVPFTAIGALASVRAGD</sequence>
<dbReference type="Proteomes" id="UP000181917">
    <property type="component" value="Unassembled WGS sequence"/>
</dbReference>
<dbReference type="EMBL" id="FNKH01000002">
    <property type="protein sequence ID" value="SDR00255.1"/>
    <property type="molecule type" value="Genomic_DNA"/>
</dbReference>
<proteinExistence type="predicted"/>
<reference evidence="1 2" key="1">
    <citation type="submission" date="2016-10" db="EMBL/GenBank/DDBJ databases">
        <authorList>
            <person name="de Groot N.N."/>
        </authorList>
    </citation>
    <scope>NUCLEOTIDE SEQUENCE [LARGE SCALE GENOMIC DNA]</scope>
    <source>
        <strain evidence="1 2">DSM 20117</strain>
    </source>
</reference>
<name>A0A1H1FH27_9MICC</name>
<gene>
    <name evidence="1" type="ORF">SAMN04489742_3448</name>
</gene>
<dbReference type="AlphaFoldDB" id="A0A1H1FH27"/>